<evidence type="ECO:0000256" key="7">
    <source>
        <dbReference type="HAMAP-Rule" id="MF_02065"/>
    </source>
</evidence>
<organism evidence="9 10">
    <name type="scientific">Rubrobacter tropicus</name>
    <dbReference type="NCBI Taxonomy" id="2653851"/>
    <lineage>
        <taxon>Bacteria</taxon>
        <taxon>Bacillati</taxon>
        <taxon>Actinomycetota</taxon>
        <taxon>Rubrobacteria</taxon>
        <taxon>Rubrobacterales</taxon>
        <taxon>Rubrobacteraceae</taxon>
        <taxon>Rubrobacter</taxon>
    </lineage>
</organism>
<dbReference type="PANTHER" id="PTHR30518">
    <property type="entry name" value="ENDOLYTIC MUREIN TRANSGLYCOSYLASE"/>
    <property type="match status" value="1"/>
</dbReference>
<evidence type="ECO:0000256" key="8">
    <source>
        <dbReference type="SAM" id="MobiDB-lite"/>
    </source>
</evidence>
<dbReference type="HAMAP" id="MF_02065">
    <property type="entry name" value="MltG"/>
    <property type="match status" value="1"/>
</dbReference>
<evidence type="ECO:0000256" key="6">
    <source>
        <dbReference type="ARBA" id="ARBA00023316"/>
    </source>
</evidence>
<evidence type="ECO:0000313" key="9">
    <source>
        <dbReference type="EMBL" id="QIN82923.1"/>
    </source>
</evidence>
<gene>
    <name evidence="7 9" type="primary">mltG</name>
    <name evidence="9" type="ORF">GBA63_09895</name>
</gene>
<accession>A0A6G8Q902</accession>
<dbReference type="GO" id="GO:0009252">
    <property type="term" value="P:peptidoglycan biosynthetic process"/>
    <property type="evidence" value="ECO:0007669"/>
    <property type="project" value="UniProtKB-UniRule"/>
</dbReference>
<protein>
    <recommendedName>
        <fullName evidence="7">Endolytic murein transglycosylase</fullName>
        <ecNumber evidence="7">4.2.2.29</ecNumber>
    </recommendedName>
    <alternativeName>
        <fullName evidence="7">Peptidoglycan lytic transglycosylase</fullName>
    </alternativeName>
    <alternativeName>
        <fullName evidence="7">Peptidoglycan polymerization terminase</fullName>
    </alternativeName>
</protein>
<dbReference type="Gene3D" id="3.30.1490.480">
    <property type="entry name" value="Endolytic murein transglycosylase"/>
    <property type="match status" value="1"/>
</dbReference>
<evidence type="ECO:0000256" key="4">
    <source>
        <dbReference type="ARBA" id="ARBA00023136"/>
    </source>
</evidence>
<keyword evidence="2 7" id="KW-0812">Transmembrane</keyword>
<reference evidence="9 10" key="1">
    <citation type="submission" date="2019-10" db="EMBL/GenBank/DDBJ databases">
        <title>Rubrobacter sp nov SCSIO 52090 isolated from a deep-sea sediment in the South China Sea.</title>
        <authorList>
            <person name="Chen R.W."/>
        </authorList>
    </citation>
    <scope>NUCLEOTIDE SEQUENCE [LARGE SCALE GENOMIC DNA]</scope>
    <source>
        <strain evidence="9 10">SCSIO 52909</strain>
    </source>
</reference>
<keyword evidence="6 7" id="KW-0961">Cell wall biogenesis/degradation</keyword>
<keyword evidence="1 7" id="KW-1003">Cell membrane</keyword>
<keyword evidence="3 7" id="KW-1133">Transmembrane helix</keyword>
<name>A0A6G8Q902_9ACTN</name>
<keyword evidence="4 7" id="KW-0472">Membrane</keyword>
<dbReference type="CDD" id="cd08010">
    <property type="entry name" value="MltG_like"/>
    <property type="match status" value="1"/>
</dbReference>
<dbReference type="PANTHER" id="PTHR30518:SF2">
    <property type="entry name" value="ENDOLYTIC MUREIN TRANSGLYCOSYLASE"/>
    <property type="match status" value="1"/>
</dbReference>
<evidence type="ECO:0000256" key="5">
    <source>
        <dbReference type="ARBA" id="ARBA00023239"/>
    </source>
</evidence>
<dbReference type="Pfam" id="PF02618">
    <property type="entry name" value="YceG"/>
    <property type="match status" value="1"/>
</dbReference>
<feature type="region of interest" description="Disordered" evidence="8">
    <location>
        <begin position="1"/>
        <end position="57"/>
    </location>
</feature>
<sequence length="418" mass="45399">MGRAPDHPHGRRWRLQKGGQKEGAAPAGRPPGGSPHTAGVSGEEGGPLRRYDKSKREDRAELEARLDALRSAKGQKGRRKRRSNWGPTVLGVLLLAGALGAVYLIYTSAFAGGGDDEAEGPAQVEVVKGDTLSTVATKLERAGVISSAFVFKVEARVDGRDTTVKTGRYTFQPGADADEILSKLTAGEAVPTIAVTVPEGLTLSETARTVAEGTDISAGKFEAAARRTDYGYAFLQDSRAQTTEGYLFPRRYDFEKGVTAPQVVDRLLGQYLLETEGLDIAGARERLGLTEHELVTVASMIEKEAANAEERPVIASVIYNRIRKDMPLQIDATIQYALKRPKENLSYSDLEIESPYNTYENEGLPPGPICSPSLQSLRAALEPAQTNHLYYVLKAGGEEHFFTNDYDEFLRAKEGAGR</sequence>
<dbReference type="KEGG" id="rub:GBA63_09895"/>
<dbReference type="EC" id="4.2.2.29" evidence="7"/>
<dbReference type="Proteomes" id="UP000501452">
    <property type="component" value="Chromosome"/>
</dbReference>
<feature type="compositionally biased region" description="Basic and acidic residues" evidence="8">
    <location>
        <begin position="46"/>
        <end position="57"/>
    </location>
</feature>
<dbReference type="InterPro" id="IPR003770">
    <property type="entry name" value="MLTG-like"/>
</dbReference>
<comment type="similarity">
    <text evidence="7">Belongs to the transglycosylase MltG family.</text>
</comment>
<dbReference type="GO" id="GO:0005886">
    <property type="term" value="C:plasma membrane"/>
    <property type="evidence" value="ECO:0007669"/>
    <property type="project" value="UniProtKB-SubCell"/>
</dbReference>
<dbReference type="AlphaFoldDB" id="A0A6G8Q902"/>
<evidence type="ECO:0000256" key="2">
    <source>
        <dbReference type="ARBA" id="ARBA00022692"/>
    </source>
</evidence>
<dbReference type="GO" id="GO:0008932">
    <property type="term" value="F:lytic endotransglycosylase activity"/>
    <property type="evidence" value="ECO:0007669"/>
    <property type="project" value="UniProtKB-UniRule"/>
</dbReference>
<evidence type="ECO:0000256" key="3">
    <source>
        <dbReference type="ARBA" id="ARBA00022989"/>
    </source>
</evidence>
<feature type="site" description="Important for catalytic activity" evidence="7">
    <location>
        <position position="304"/>
    </location>
</feature>
<comment type="subcellular location">
    <subcellularLocation>
        <location evidence="7">Cell membrane</location>
        <topology evidence="7">Single-pass membrane protein</topology>
    </subcellularLocation>
</comment>
<feature type="transmembrane region" description="Helical" evidence="7">
    <location>
        <begin position="85"/>
        <end position="106"/>
    </location>
</feature>
<comment type="function">
    <text evidence="7">Functions as a peptidoglycan terminase that cleaves nascent peptidoglycan strands endolytically to terminate their elongation.</text>
</comment>
<keyword evidence="10" id="KW-1185">Reference proteome</keyword>
<evidence type="ECO:0000256" key="1">
    <source>
        <dbReference type="ARBA" id="ARBA00022475"/>
    </source>
</evidence>
<keyword evidence="5 7" id="KW-0456">Lyase</keyword>
<dbReference type="EMBL" id="CP045119">
    <property type="protein sequence ID" value="QIN82923.1"/>
    <property type="molecule type" value="Genomic_DNA"/>
</dbReference>
<comment type="catalytic activity">
    <reaction evidence="7">
        <text>a peptidoglycan chain = a peptidoglycan chain with N-acetyl-1,6-anhydromuramyl-[peptide] at the reducing end + a peptidoglycan chain with N-acetylglucosamine at the non-reducing end.</text>
        <dbReference type="EC" id="4.2.2.29"/>
    </reaction>
</comment>
<dbReference type="GO" id="GO:0071555">
    <property type="term" value="P:cell wall organization"/>
    <property type="evidence" value="ECO:0007669"/>
    <property type="project" value="UniProtKB-KW"/>
</dbReference>
<proteinExistence type="inferred from homology"/>
<evidence type="ECO:0000313" key="10">
    <source>
        <dbReference type="Proteomes" id="UP000501452"/>
    </source>
</evidence>
<dbReference type="NCBIfam" id="TIGR00247">
    <property type="entry name" value="endolytic transglycosylase MltG"/>
    <property type="match status" value="1"/>
</dbReference>